<feature type="domain" description="PDZ" evidence="5">
    <location>
        <begin position="489"/>
        <end position="583"/>
    </location>
</feature>
<evidence type="ECO:0000256" key="4">
    <source>
        <dbReference type="SAM" id="MobiDB-lite"/>
    </source>
</evidence>
<dbReference type="InterPro" id="IPR051201">
    <property type="entry name" value="Chloro_Bact_Ser_Proteases"/>
</dbReference>
<dbReference type="SMART" id="SM00228">
    <property type="entry name" value="PDZ"/>
    <property type="match status" value="1"/>
</dbReference>
<organism evidence="6 7">
    <name type="scientific">Candidatus Protofrankia californiensis</name>
    <dbReference type="NCBI Taxonomy" id="1839754"/>
    <lineage>
        <taxon>Bacteria</taxon>
        <taxon>Bacillati</taxon>
        <taxon>Actinomycetota</taxon>
        <taxon>Actinomycetes</taxon>
        <taxon>Frankiales</taxon>
        <taxon>Frankiaceae</taxon>
        <taxon>Protofrankia</taxon>
    </lineage>
</organism>
<dbReference type="SUPFAM" id="SSF50156">
    <property type="entry name" value="PDZ domain-like"/>
    <property type="match status" value="1"/>
</dbReference>
<evidence type="ECO:0000313" key="7">
    <source>
        <dbReference type="Proteomes" id="UP000199013"/>
    </source>
</evidence>
<feature type="region of interest" description="Disordered" evidence="4">
    <location>
        <begin position="1"/>
        <end position="223"/>
    </location>
</feature>
<feature type="compositionally biased region" description="Low complexity" evidence="4">
    <location>
        <begin position="156"/>
        <end position="174"/>
    </location>
</feature>
<proteinExistence type="inferred from homology"/>
<feature type="compositionally biased region" description="Gly residues" evidence="4">
    <location>
        <begin position="57"/>
        <end position="68"/>
    </location>
</feature>
<reference evidence="7" key="1">
    <citation type="submission" date="2016-02" db="EMBL/GenBank/DDBJ databases">
        <authorList>
            <person name="Wibberg D."/>
        </authorList>
    </citation>
    <scope>NUCLEOTIDE SEQUENCE [LARGE SCALE GENOMIC DNA]</scope>
</reference>
<evidence type="ECO:0000256" key="2">
    <source>
        <dbReference type="ARBA" id="ARBA00022670"/>
    </source>
</evidence>
<evidence type="ECO:0000259" key="5">
    <source>
        <dbReference type="PROSITE" id="PS50106"/>
    </source>
</evidence>
<dbReference type="GO" id="GO:0006508">
    <property type="term" value="P:proteolysis"/>
    <property type="evidence" value="ECO:0007669"/>
    <property type="project" value="UniProtKB-KW"/>
</dbReference>
<name>A0A1C3PGZ9_9ACTN</name>
<dbReference type="Pfam" id="PF13180">
    <property type="entry name" value="PDZ_2"/>
    <property type="match status" value="1"/>
</dbReference>
<protein>
    <submittedName>
        <fullName evidence="6">Peptidase S1 and S6 chymotrypsin/Hap</fullName>
    </submittedName>
</protein>
<dbReference type="InterPro" id="IPR043504">
    <property type="entry name" value="Peptidase_S1_PA_chymotrypsin"/>
</dbReference>
<feature type="compositionally biased region" description="Low complexity" evidence="4">
    <location>
        <begin position="261"/>
        <end position="279"/>
    </location>
</feature>
<dbReference type="EMBL" id="FLUV01002672">
    <property type="protein sequence ID" value="SBW29111.1"/>
    <property type="molecule type" value="Genomic_DNA"/>
</dbReference>
<feature type="region of interest" description="Disordered" evidence="4">
    <location>
        <begin position="256"/>
        <end position="279"/>
    </location>
</feature>
<dbReference type="Gene3D" id="2.40.10.10">
    <property type="entry name" value="Trypsin-like serine proteases"/>
    <property type="match status" value="2"/>
</dbReference>
<dbReference type="Gene3D" id="2.30.42.10">
    <property type="match status" value="1"/>
</dbReference>
<gene>
    <name evidence="6" type="ORF">FDG2_6452</name>
</gene>
<evidence type="ECO:0000313" key="6">
    <source>
        <dbReference type="EMBL" id="SBW29111.1"/>
    </source>
</evidence>
<dbReference type="Proteomes" id="UP000199013">
    <property type="component" value="Unassembled WGS sequence"/>
</dbReference>
<dbReference type="InterPro" id="IPR001940">
    <property type="entry name" value="Peptidase_S1C"/>
</dbReference>
<feature type="compositionally biased region" description="Low complexity" evidence="4">
    <location>
        <begin position="107"/>
        <end position="135"/>
    </location>
</feature>
<dbReference type="InterPro" id="IPR001478">
    <property type="entry name" value="PDZ"/>
</dbReference>
<dbReference type="InterPro" id="IPR036034">
    <property type="entry name" value="PDZ_sf"/>
</dbReference>
<dbReference type="PANTHER" id="PTHR43343">
    <property type="entry name" value="PEPTIDASE S12"/>
    <property type="match status" value="1"/>
</dbReference>
<dbReference type="SUPFAM" id="SSF50494">
    <property type="entry name" value="Trypsin-like serine proteases"/>
    <property type="match status" value="1"/>
</dbReference>
<keyword evidence="2" id="KW-0645">Protease</keyword>
<sequence length="597" mass="58428">MSTRPPFATFADGSSLNAHAPDDDIDGVATGRDGSDWAVPDADPYPVANAQPTQAAAGGGPLLGGPGSDGPTPPRPTTPYVSTGTGLAPADPGGSPWQRPAGPPAATPASFSAASSSGNSPFDPDRTSSGPQPYSGGPGEAPGRIWWDTPWNAPEAGVPTASGSTSGSGRGASPAPDPTRPSGPGYPGGPLGVGNPFYGPPAPPIGPYHGPTQTAGPSMPPPHRRRLVAAAIALALVSAGVGGGVGALVAGNDNSSQTVASSGGLLRNSGSSGGTSPAASDTVSAAAQAILPSVVTISVSSRSEASTGSGVIVRQDGYILTNNHVVSDASQGGSLKVTAQDGKNYDAKIVGTDPSSDLAVIKIDANGLKPATFGNSDTVAVGELVIAVGSPLGLSGTVTSGIVSAVHRPVRTGDANVQDNNAVLDAIQTDAPINPGNSGGPLVNSKGELIGINSAIATVSSSGGGFGNQQQQSGNIGVGFAIPANYAQSITEELITGGAAKHPYLGVSASTAGASQSDPTGEGTGAVIGNLVGNGPAQQAGLQPGDVITKLGNRRITSVDGLIAAVRSYAIGSKVTITYTRNGQTLTTEVTLAQQPS</sequence>
<dbReference type="PANTHER" id="PTHR43343:SF3">
    <property type="entry name" value="PROTEASE DO-LIKE 8, CHLOROPLASTIC"/>
    <property type="match status" value="1"/>
</dbReference>
<dbReference type="PRINTS" id="PR00834">
    <property type="entry name" value="PROTEASES2C"/>
</dbReference>
<dbReference type="AlphaFoldDB" id="A0A1C3PGZ9"/>
<keyword evidence="3" id="KW-0378">Hydrolase</keyword>
<evidence type="ECO:0000256" key="3">
    <source>
        <dbReference type="ARBA" id="ARBA00022801"/>
    </source>
</evidence>
<evidence type="ECO:0000256" key="1">
    <source>
        <dbReference type="ARBA" id="ARBA00010541"/>
    </source>
</evidence>
<dbReference type="InterPro" id="IPR009003">
    <property type="entry name" value="Peptidase_S1_PA"/>
</dbReference>
<comment type="similarity">
    <text evidence="1">Belongs to the peptidase S1C family.</text>
</comment>
<keyword evidence="7" id="KW-1185">Reference proteome</keyword>
<dbReference type="PROSITE" id="PS50106">
    <property type="entry name" value="PDZ"/>
    <property type="match status" value="1"/>
</dbReference>
<accession>A0A1C3PGZ9</accession>
<dbReference type="GO" id="GO:0004252">
    <property type="term" value="F:serine-type endopeptidase activity"/>
    <property type="evidence" value="ECO:0007669"/>
    <property type="project" value="InterPro"/>
</dbReference>
<dbReference type="Pfam" id="PF13365">
    <property type="entry name" value="Trypsin_2"/>
    <property type="match status" value="1"/>
</dbReference>